<gene>
    <name evidence="1" type="ORF">RCL2_002415800</name>
</gene>
<dbReference type="Proteomes" id="UP000615446">
    <property type="component" value="Unassembled WGS sequence"/>
</dbReference>
<evidence type="ECO:0000313" key="1">
    <source>
        <dbReference type="EMBL" id="GES97568.1"/>
    </source>
</evidence>
<reference evidence="1" key="1">
    <citation type="submission" date="2019-10" db="EMBL/GenBank/DDBJ databases">
        <title>Conservation and host-specific expression of non-tandemly repeated heterogenous ribosome RNA gene in arbuscular mycorrhizal fungi.</title>
        <authorList>
            <person name="Maeda T."/>
            <person name="Kobayashi Y."/>
            <person name="Nakagawa T."/>
            <person name="Ezawa T."/>
            <person name="Yamaguchi K."/>
            <person name="Bino T."/>
            <person name="Nishimoto Y."/>
            <person name="Shigenobu S."/>
            <person name="Kawaguchi M."/>
        </authorList>
    </citation>
    <scope>NUCLEOTIDE SEQUENCE</scope>
    <source>
        <strain evidence="1">HR1</strain>
    </source>
</reference>
<proteinExistence type="predicted"/>
<dbReference type="EMBL" id="BLAL01000259">
    <property type="protein sequence ID" value="GES97568.1"/>
    <property type="molecule type" value="Genomic_DNA"/>
</dbReference>
<evidence type="ECO:0000313" key="2">
    <source>
        <dbReference type="Proteomes" id="UP000615446"/>
    </source>
</evidence>
<protein>
    <submittedName>
        <fullName evidence="1">Uncharacterized protein</fullName>
    </submittedName>
</protein>
<dbReference type="OrthoDB" id="2371799at2759"/>
<accession>A0A8H3LYY2</accession>
<name>A0A8H3LYY2_9GLOM</name>
<organism evidence="1 2">
    <name type="scientific">Rhizophagus clarus</name>
    <dbReference type="NCBI Taxonomy" id="94130"/>
    <lineage>
        <taxon>Eukaryota</taxon>
        <taxon>Fungi</taxon>
        <taxon>Fungi incertae sedis</taxon>
        <taxon>Mucoromycota</taxon>
        <taxon>Glomeromycotina</taxon>
        <taxon>Glomeromycetes</taxon>
        <taxon>Glomerales</taxon>
        <taxon>Glomeraceae</taxon>
        <taxon>Rhizophagus</taxon>
    </lineage>
</organism>
<dbReference type="AlphaFoldDB" id="A0A8H3LYY2"/>
<comment type="caution">
    <text evidence="1">The sequence shown here is derived from an EMBL/GenBank/DDBJ whole genome shotgun (WGS) entry which is preliminary data.</text>
</comment>
<sequence>MMWLQNLGQPEEYYYRWFEELDDPWMKPLICLSFQVSEDSNSIWFYRENDGSIKLSTDVNESETSPLNCKHNVGILTRGGEDSEIYVRHFAQLRESTKRGKQDNADLAIKLRINEDTAMASDTA</sequence>